<dbReference type="EMBL" id="CDMZ01000773">
    <property type="protein sequence ID" value="CEM21224.1"/>
    <property type="molecule type" value="Genomic_DNA"/>
</dbReference>
<dbReference type="Pfam" id="PF00097">
    <property type="entry name" value="zf-C3HC4"/>
    <property type="match status" value="1"/>
</dbReference>
<gene>
    <name evidence="8" type="ORF">Cvel_536</name>
</gene>
<reference evidence="8" key="1">
    <citation type="submission" date="2014-11" db="EMBL/GenBank/DDBJ databases">
        <authorList>
            <person name="Otto D Thomas"/>
            <person name="Naeem Raeece"/>
        </authorList>
    </citation>
    <scope>NUCLEOTIDE SEQUENCE</scope>
</reference>
<evidence type="ECO:0008006" key="9">
    <source>
        <dbReference type="Google" id="ProtNLM"/>
    </source>
</evidence>
<feature type="zinc finger region" description="TRAF-type" evidence="4">
    <location>
        <begin position="171"/>
        <end position="226"/>
    </location>
</feature>
<dbReference type="InterPro" id="IPR013083">
    <property type="entry name" value="Znf_RING/FYVE/PHD"/>
</dbReference>
<dbReference type="Pfam" id="PF02176">
    <property type="entry name" value="zf-TRAF"/>
    <property type="match status" value="2"/>
</dbReference>
<sequence>MLLVADTIRRLGLDRSLAAEGFETQAENALCSICHDYVKEARETNCEARHVFCRPCIERVKRSSGRRGQCPTCRGEFSELAKPSVFTLNLLEQVKWKCLNFEQGCSFTGTKTNLEEHLDTECPEQETECSFKGCTEKMRRAVISQHGETCLFRLLPCEHCKDQVPFNGTETHMTTCKKFPLECPNNCGGTVPRDTLSSHVETECEEQEVECAVSGCGEKVKRREMEAHEEKNMRKHFRLIGFSLQAMQKQLQKTSTELEGTRAELQKATAQLLEAETGLPEIVESKKLKIPRGASESQVFQFKGGSFCLRVERETDRRIGFSSEAVFGVSLVIRAGISMKDSRASSRSSTRAFGRQRTSSLGTFAMEYGVASSSSVQTPSSDVRPCVSLLSVPSSSISTSPLSVKAGKSNLPDLSTMMMMSDVRG</sequence>
<evidence type="ECO:0000256" key="2">
    <source>
        <dbReference type="ARBA" id="ARBA00022771"/>
    </source>
</evidence>
<dbReference type="PhylomeDB" id="A0A0G4G060"/>
<dbReference type="PANTHER" id="PTHR10131:SF94">
    <property type="entry name" value="TNF RECEPTOR-ASSOCIATED FACTOR 4"/>
    <property type="match status" value="1"/>
</dbReference>
<dbReference type="SUPFAM" id="SSF57850">
    <property type="entry name" value="RING/U-box"/>
    <property type="match status" value="1"/>
</dbReference>
<dbReference type="PROSITE" id="PS50145">
    <property type="entry name" value="ZF_TRAF"/>
    <property type="match status" value="2"/>
</dbReference>
<feature type="domain" description="TRAF-type" evidence="7">
    <location>
        <begin position="117"/>
        <end position="165"/>
    </location>
</feature>
<dbReference type="VEuPathDB" id="CryptoDB:Cvel_536"/>
<dbReference type="InterPro" id="IPR001293">
    <property type="entry name" value="Znf_TRAF"/>
</dbReference>
<feature type="coiled-coil region" evidence="5">
    <location>
        <begin position="244"/>
        <end position="278"/>
    </location>
</feature>
<dbReference type="SMART" id="SM00184">
    <property type="entry name" value="RING"/>
    <property type="match status" value="1"/>
</dbReference>
<name>A0A0G4G060_9ALVE</name>
<feature type="domain" description="RING-type" evidence="6">
    <location>
        <begin position="31"/>
        <end position="74"/>
    </location>
</feature>
<dbReference type="InterPro" id="IPR018957">
    <property type="entry name" value="Znf_C3HC4_RING-type"/>
</dbReference>
<protein>
    <recommendedName>
        <fullName evidence="9">RING-type domain-containing protein</fullName>
    </recommendedName>
</protein>
<dbReference type="PANTHER" id="PTHR10131">
    <property type="entry name" value="TNF RECEPTOR ASSOCIATED FACTOR"/>
    <property type="match status" value="1"/>
</dbReference>
<evidence type="ECO:0000256" key="4">
    <source>
        <dbReference type="PROSITE-ProRule" id="PRU00207"/>
    </source>
</evidence>
<accession>A0A0G4G060</accession>
<dbReference type="SUPFAM" id="SSF49599">
    <property type="entry name" value="TRAF domain-like"/>
    <property type="match status" value="2"/>
</dbReference>
<feature type="domain" description="TRAF-type" evidence="7">
    <location>
        <begin position="171"/>
        <end position="226"/>
    </location>
</feature>
<evidence type="ECO:0000259" key="6">
    <source>
        <dbReference type="PROSITE" id="PS50089"/>
    </source>
</evidence>
<dbReference type="Gene3D" id="3.30.40.10">
    <property type="entry name" value="Zinc/RING finger domain, C3HC4 (zinc finger)"/>
    <property type="match status" value="3"/>
</dbReference>
<evidence type="ECO:0000256" key="5">
    <source>
        <dbReference type="SAM" id="Coils"/>
    </source>
</evidence>
<evidence type="ECO:0000259" key="7">
    <source>
        <dbReference type="PROSITE" id="PS50145"/>
    </source>
</evidence>
<dbReference type="AlphaFoldDB" id="A0A0G4G060"/>
<dbReference type="GO" id="GO:0043122">
    <property type="term" value="P:regulation of canonical NF-kappaB signal transduction"/>
    <property type="evidence" value="ECO:0007669"/>
    <property type="project" value="TreeGrafter"/>
</dbReference>
<feature type="zinc finger region" description="TRAF-type" evidence="4">
    <location>
        <begin position="117"/>
        <end position="165"/>
    </location>
</feature>
<dbReference type="GO" id="GO:0008270">
    <property type="term" value="F:zinc ion binding"/>
    <property type="evidence" value="ECO:0007669"/>
    <property type="project" value="UniProtKB-KW"/>
</dbReference>
<dbReference type="PROSITE" id="PS50089">
    <property type="entry name" value="ZF_RING_2"/>
    <property type="match status" value="1"/>
</dbReference>
<keyword evidence="1 4" id="KW-0479">Metal-binding</keyword>
<evidence type="ECO:0000256" key="1">
    <source>
        <dbReference type="ARBA" id="ARBA00022723"/>
    </source>
</evidence>
<organism evidence="8">
    <name type="scientific">Chromera velia CCMP2878</name>
    <dbReference type="NCBI Taxonomy" id="1169474"/>
    <lineage>
        <taxon>Eukaryota</taxon>
        <taxon>Sar</taxon>
        <taxon>Alveolata</taxon>
        <taxon>Colpodellida</taxon>
        <taxon>Chromeraceae</taxon>
        <taxon>Chromera</taxon>
    </lineage>
</organism>
<dbReference type="InterPro" id="IPR001841">
    <property type="entry name" value="Znf_RING"/>
</dbReference>
<proteinExistence type="predicted"/>
<keyword evidence="2 4" id="KW-0863">Zinc-finger</keyword>
<evidence type="ECO:0000256" key="3">
    <source>
        <dbReference type="ARBA" id="ARBA00022833"/>
    </source>
</evidence>
<evidence type="ECO:0000313" key="8">
    <source>
        <dbReference type="EMBL" id="CEM21224.1"/>
    </source>
</evidence>
<keyword evidence="5" id="KW-0175">Coiled coil</keyword>
<keyword evidence="3 4" id="KW-0862">Zinc</keyword>